<reference evidence="12" key="1">
    <citation type="submission" date="2021-01" db="EMBL/GenBank/DDBJ databases">
        <authorList>
            <person name="Corre E."/>
            <person name="Pelletier E."/>
            <person name="Niang G."/>
            <person name="Scheremetjew M."/>
            <person name="Finn R."/>
            <person name="Kale V."/>
            <person name="Holt S."/>
            <person name="Cochrane G."/>
            <person name="Meng A."/>
            <person name="Brown T."/>
            <person name="Cohen L."/>
        </authorList>
    </citation>
    <scope>NUCLEOTIDE SEQUENCE</scope>
    <source>
        <strain evidence="12">CCAP979/52</strain>
    </source>
</reference>
<proteinExistence type="inferred from homology"/>
<evidence type="ECO:0000256" key="2">
    <source>
        <dbReference type="ARBA" id="ARBA00010120"/>
    </source>
</evidence>
<protein>
    <recommendedName>
        <fullName evidence="13">ER lumen protein-retaining receptor</fullName>
    </recommendedName>
</protein>
<dbReference type="GO" id="GO:0046923">
    <property type="term" value="F:ER retention sequence binding"/>
    <property type="evidence" value="ECO:0007669"/>
    <property type="project" value="InterPro"/>
</dbReference>
<keyword evidence="7" id="KW-0653">Protein transport</keyword>
<evidence type="ECO:0000313" key="12">
    <source>
        <dbReference type="EMBL" id="CAD8646242.1"/>
    </source>
</evidence>
<feature type="transmembrane region" description="Helical" evidence="11">
    <location>
        <begin position="192"/>
        <end position="209"/>
    </location>
</feature>
<keyword evidence="8 11" id="KW-1133">Transmembrane helix</keyword>
<dbReference type="PRINTS" id="PR00660">
    <property type="entry name" value="ERLUMENR"/>
</dbReference>
<feature type="transmembrane region" description="Helical" evidence="11">
    <location>
        <begin position="125"/>
        <end position="144"/>
    </location>
</feature>
<dbReference type="GO" id="GO:0006621">
    <property type="term" value="P:protein retention in ER lumen"/>
    <property type="evidence" value="ECO:0007669"/>
    <property type="project" value="InterPro"/>
</dbReference>
<comment type="similarity">
    <text evidence="2">Belongs to the ERD2 family.</text>
</comment>
<keyword evidence="9 11" id="KW-0472">Membrane</keyword>
<name>A0A7S0MN64_9CRYP</name>
<dbReference type="EMBL" id="HBEZ01043544">
    <property type="protein sequence ID" value="CAD8646242.1"/>
    <property type="molecule type" value="Transcribed_RNA"/>
</dbReference>
<evidence type="ECO:0000256" key="1">
    <source>
        <dbReference type="ARBA" id="ARBA00004477"/>
    </source>
</evidence>
<dbReference type="InterPro" id="IPR000133">
    <property type="entry name" value="ER_ret_rcpt"/>
</dbReference>
<organism evidence="12">
    <name type="scientific">Cryptomonas curvata</name>
    <dbReference type="NCBI Taxonomy" id="233186"/>
    <lineage>
        <taxon>Eukaryota</taxon>
        <taxon>Cryptophyceae</taxon>
        <taxon>Cryptomonadales</taxon>
        <taxon>Cryptomonadaceae</taxon>
        <taxon>Cryptomonas</taxon>
    </lineage>
</organism>
<evidence type="ECO:0000256" key="11">
    <source>
        <dbReference type="SAM" id="Phobius"/>
    </source>
</evidence>
<evidence type="ECO:0000256" key="5">
    <source>
        <dbReference type="ARBA" id="ARBA00022824"/>
    </source>
</evidence>
<keyword evidence="4 11" id="KW-0812">Transmembrane</keyword>
<gene>
    <name evidence="12" type="ORF">CCUR1050_LOCUS23927</name>
</gene>
<feature type="transmembrane region" description="Helical" evidence="11">
    <location>
        <begin position="44"/>
        <end position="62"/>
    </location>
</feature>
<keyword evidence="10" id="KW-0675">Receptor</keyword>
<evidence type="ECO:0008006" key="13">
    <source>
        <dbReference type="Google" id="ProtNLM"/>
    </source>
</evidence>
<dbReference type="PANTHER" id="PTHR10585">
    <property type="entry name" value="ER LUMEN PROTEIN RETAINING RECEPTOR"/>
    <property type="match status" value="1"/>
</dbReference>
<dbReference type="AlphaFoldDB" id="A0A7S0MN64"/>
<keyword evidence="3" id="KW-0813">Transport</keyword>
<evidence type="ECO:0000256" key="7">
    <source>
        <dbReference type="ARBA" id="ARBA00022927"/>
    </source>
</evidence>
<evidence type="ECO:0000256" key="8">
    <source>
        <dbReference type="ARBA" id="ARBA00022989"/>
    </source>
</evidence>
<keyword evidence="5" id="KW-0256">Endoplasmic reticulum</keyword>
<dbReference type="Pfam" id="PF00810">
    <property type="entry name" value="ER_lumen_recept"/>
    <property type="match status" value="1"/>
</dbReference>
<evidence type="ECO:0000256" key="10">
    <source>
        <dbReference type="ARBA" id="ARBA00023170"/>
    </source>
</evidence>
<accession>A0A7S0MN64</accession>
<dbReference type="GO" id="GO:0005789">
    <property type="term" value="C:endoplasmic reticulum membrane"/>
    <property type="evidence" value="ECO:0007669"/>
    <property type="project" value="UniProtKB-SubCell"/>
</dbReference>
<dbReference type="GO" id="GO:0015031">
    <property type="term" value="P:protein transport"/>
    <property type="evidence" value="ECO:0007669"/>
    <property type="project" value="UniProtKB-KW"/>
</dbReference>
<evidence type="ECO:0000256" key="3">
    <source>
        <dbReference type="ARBA" id="ARBA00022448"/>
    </source>
</evidence>
<evidence type="ECO:0000256" key="4">
    <source>
        <dbReference type="ARBA" id="ARBA00022692"/>
    </source>
</evidence>
<feature type="transmembrane region" description="Helical" evidence="11">
    <location>
        <begin position="221"/>
        <end position="247"/>
    </location>
</feature>
<feature type="transmembrane region" description="Helical" evidence="11">
    <location>
        <begin position="165"/>
        <end position="186"/>
    </location>
</feature>
<sequence length="311" mass="35727">MSEHDKDFKTVVKMKLANLHRVLLTVFEEKVQPMLRKLSKGGGFQQYGAFVLVITVLLWYMFAHDFLYLVSMLAEMLRTFGIVLLCLRVVKKTQSVQGLSLKTQQLYAIVFGTRLLFKLSYEEDYLYAAVELTAFALTCFLVYLMRVPYAASYQSENDTFKDAYILVPCLALAIMLHPTVTGSWFINVLWAFSTYLESVALLPQLFVFHSASRTVDNMTSLWIVSLFLSRILECSFWFIALFFRGYMRIWSSIVWYVVLTELVHTLLLLDFVRNFYKCYKQGMSMLLPSAWGMGGGKESTPFSAPGSGRID</sequence>
<keyword evidence="6" id="KW-0931">ER-Golgi transport</keyword>
<dbReference type="GO" id="GO:0016192">
    <property type="term" value="P:vesicle-mediated transport"/>
    <property type="evidence" value="ECO:0007669"/>
    <property type="project" value="UniProtKB-KW"/>
</dbReference>
<comment type="subcellular location">
    <subcellularLocation>
        <location evidence="1">Endoplasmic reticulum membrane</location>
        <topology evidence="1">Multi-pass membrane protein</topology>
    </subcellularLocation>
</comment>
<evidence type="ECO:0000256" key="6">
    <source>
        <dbReference type="ARBA" id="ARBA00022892"/>
    </source>
</evidence>
<evidence type="ECO:0000256" key="9">
    <source>
        <dbReference type="ARBA" id="ARBA00023136"/>
    </source>
</evidence>
<feature type="transmembrane region" description="Helical" evidence="11">
    <location>
        <begin position="253"/>
        <end position="276"/>
    </location>
</feature>